<evidence type="ECO:0000313" key="3">
    <source>
        <dbReference type="Proteomes" id="UP000245283"/>
    </source>
</evidence>
<dbReference type="SUPFAM" id="SSF56059">
    <property type="entry name" value="Glutathione synthetase ATP-binding domain-like"/>
    <property type="match status" value="1"/>
</dbReference>
<dbReference type="RefSeq" id="WP_109092888.1">
    <property type="nucleotide sequence ID" value="NZ_QETB01000001.1"/>
</dbReference>
<dbReference type="EMBL" id="QETB01000001">
    <property type="protein sequence ID" value="PWF27388.1"/>
    <property type="molecule type" value="Genomic_DNA"/>
</dbReference>
<evidence type="ECO:0000259" key="1">
    <source>
        <dbReference type="Pfam" id="PF14397"/>
    </source>
</evidence>
<dbReference type="Pfam" id="PF14397">
    <property type="entry name" value="ATPgrasp_ST"/>
    <property type="match status" value="1"/>
</dbReference>
<accession>A0A2V1K7E7</accession>
<organism evidence="2 3">
    <name type="scientific">Ancrocorticia populi</name>
    <dbReference type="NCBI Taxonomy" id="2175228"/>
    <lineage>
        <taxon>Bacteria</taxon>
        <taxon>Bacillati</taxon>
        <taxon>Actinomycetota</taxon>
        <taxon>Actinomycetes</taxon>
        <taxon>Actinomycetales</taxon>
        <taxon>Actinomycetaceae</taxon>
        <taxon>Ancrocorticia</taxon>
    </lineage>
</organism>
<reference evidence="3" key="1">
    <citation type="submission" date="2018-05" db="EMBL/GenBank/DDBJ databases">
        <authorList>
            <person name="Li Y."/>
        </authorList>
    </citation>
    <scope>NUCLEOTIDE SEQUENCE [LARGE SCALE GENOMIC DNA]</scope>
    <source>
        <strain evidence="3">sk1b4</strain>
    </source>
</reference>
<sequence length="350" mass="39845">MPVAVKKTVKFLKLSYLWVVRILFAPNHFNVPMWRRLYLAFAGGFVPDQDVLYDLRHRPKSAYLSEFDWYRSRFINDPFNPMLNNKVVCAEVLKDYAQVPETLFVKNKGRFMRYSDRKNLSNVQGAIDTVVEAGSVFMKPIGAGKGKGVHRLDYTDGKFLIDESPVSQTDLEVLLRKQDGWFFCRCIDQHSGLAKIYDKTSNTIRLITMRDPASGRFKVFFAVLRLGTAKTIPIDNGSVGGLVSKIDLETGELSEAKSLWSLSVHPVHPNSQAPIQGERIPQWDALKDKMIELAEQFPYLQFVAWDILLAEDGPYIIEANTSSGVNIIQVWGPQRQNELGDFYRAYGVIR</sequence>
<comment type="caution">
    <text evidence="2">The sequence shown here is derived from an EMBL/GenBank/DDBJ whole genome shotgun (WGS) entry which is preliminary data.</text>
</comment>
<protein>
    <recommendedName>
        <fullName evidence="1">Alpha-L-glutamate ligase-related protein ATP-grasp domain-containing protein</fullName>
    </recommendedName>
</protein>
<dbReference type="Proteomes" id="UP000245283">
    <property type="component" value="Unassembled WGS sequence"/>
</dbReference>
<dbReference type="OrthoDB" id="2077809at2"/>
<evidence type="ECO:0000313" key="2">
    <source>
        <dbReference type="EMBL" id="PWF27388.1"/>
    </source>
</evidence>
<proteinExistence type="predicted"/>
<feature type="domain" description="Alpha-L-glutamate ligase-related protein ATP-grasp" evidence="1">
    <location>
        <begin position="78"/>
        <end position="330"/>
    </location>
</feature>
<dbReference type="InterPro" id="IPR039523">
    <property type="entry name" value="RimK-rel_E_lig_ATP-grasp"/>
</dbReference>
<gene>
    <name evidence="2" type="ORF">DD236_03105</name>
</gene>
<name>A0A2V1K7E7_9ACTO</name>
<keyword evidence="3" id="KW-1185">Reference proteome</keyword>
<dbReference type="AlphaFoldDB" id="A0A2V1K7E7"/>